<sequence length="925" mass="104894">MASSAFITAVPGQKAAGAPKKKEYQDEINELEALVSGVTQTSQSTLLLKKKKEMREVSEALAFMKQQYLERMKACDENHLTFERRQGDMKEQVIKFEKFIQENDAKRQRAEMRAKDERRKGEAKAEEIKVLTKELEEAEKRRETLQQELTRLNRYKEYLDDTVEKTDEGIEQIEDILNRLKTLEGANLDLQRQVEHNDADMDDIRNQLQTFRMETQNHILVQNSKVHQYQNELERLKATSKMGRDDEEAKQDRVKDVNRETGQIIMAIRNLYARCCASHRAKMPPFNERWVGNAGQLDKCLTFINERIVDLMEVKEGHELMLETLPPIPGAGGGGMGLPPFIDPAYRIVDFGAVVSFYNVSEGGLQGRAGDMFNKFLFSVKQLTSANKIVPMLSETSLSAITAFLNCPEAPLFTGNFNKDLDIESKIVLQMDNIIQEYTGEKDGMIKSSLGLIAGRNMKGAIPFKEFTTIFSSTRFLNGFYNFKEGDIYAKSTFIVRSDHSRVAARMANYWYNCTNPAFGLSKGQLLDNEVYLEVPNSHSTSYCQDYNFPSPLANRECIFKIIWRRVSEKSIVVAYHPLTSHPKVEDKGGASVIRASFHAMYHVTKLDAEMSEVEFGFHLNFGGNLLKVVVNSFIIPSFTRALSHHQMHFINSIGLEESTKEDGKLLGEVLVNQIKSARKKGGWKKHADLGKVGVDEFLYVSVTMRKLLLLHAWFRALLHELSLNKVKVAPTVHTTLSDMQNHDAITLAKGLSTTIILNTEASAAVDHWIAQNAALEEFEKEYEWMHPLFTEIAQYNLHTSNFGLRLRVTGGALLSTIDLVTDTYTTVQFFSSEEQEQYGRINSWLIGLTLFFQTLNSFVQNHRKPSHFFQDAAAVLVGVKPALDAYRVGSGAECEEHQVFAPLHEMTMRKAIETVFEAISSSIV</sequence>
<dbReference type="PANTHER" id="PTHR21683">
    <property type="entry name" value="COILED-COIL DOMAIN-CONTAINING PROTEIN 42 LIKE-2-LIKE-RELATED"/>
    <property type="match status" value="1"/>
</dbReference>
<dbReference type="Pfam" id="PF13863">
    <property type="entry name" value="DUF4200"/>
    <property type="match status" value="1"/>
</dbReference>
<evidence type="ECO:0000256" key="2">
    <source>
        <dbReference type="SAM" id="Coils"/>
    </source>
</evidence>
<feature type="region of interest" description="Disordered" evidence="3">
    <location>
        <begin position="1"/>
        <end position="21"/>
    </location>
</feature>
<dbReference type="EMBL" id="BLQM01000160">
    <property type="protein sequence ID" value="GMH70810.1"/>
    <property type="molecule type" value="Genomic_DNA"/>
</dbReference>
<comment type="caution">
    <text evidence="5">The sequence shown here is derived from an EMBL/GenBank/DDBJ whole genome shotgun (WGS) entry which is preliminary data.</text>
</comment>
<organism evidence="5 6">
    <name type="scientific">Triparma laevis f. inornata</name>
    <dbReference type="NCBI Taxonomy" id="1714386"/>
    <lineage>
        <taxon>Eukaryota</taxon>
        <taxon>Sar</taxon>
        <taxon>Stramenopiles</taxon>
        <taxon>Ochrophyta</taxon>
        <taxon>Bolidophyceae</taxon>
        <taxon>Parmales</taxon>
        <taxon>Triparmaceae</taxon>
        <taxon>Triparma</taxon>
    </lineage>
</organism>
<evidence type="ECO:0000259" key="4">
    <source>
        <dbReference type="Pfam" id="PF13863"/>
    </source>
</evidence>
<feature type="coiled-coil region" evidence="2">
    <location>
        <begin position="21"/>
        <end position="67"/>
    </location>
</feature>
<evidence type="ECO:0000256" key="1">
    <source>
        <dbReference type="ARBA" id="ARBA00023054"/>
    </source>
</evidence>
<accession>A0A9W7AN46</accession>
<reference evidence="6" key="1">
    <citation type="journal article" date="2023" name="Commun. Biol.">
        <title>Genome analysis of Parmales, the sister group of diatoms, reveals the evolutionary specialization of diatoms from phago-mixotrophs to photoautotrophs.</title>
        <authorList>
            <person name="Ban H."/>
            <person name="Sato S."/>
            <person name="Yoshikawa S."/>
            <person name="Yamada K."/>
            <person name="Nakamura Y."/>
            <person name="Ichinomiya M."/>
            <person name="Sato N."/>
            <person name="Blanc-Mathieu R."/>
            <person name="Endo H."/>
            <person name="Kuwata A."/>
            <person name="Ogata H."/>
        </authorList>
    </citation>
    <scope>NUCLEOTIDE SEQUENCE [LARGE SCALE GENOMIC DNA]</scope>
</reference>
<name>A0A9W7AN46_9STRA</name>
<feature type="domain" description="DUF4200" evidence="4">
    <location>
        <begin position="47"/>
        <end position="165"/>
    </location>
</feature>
<dbReference type="Proteomes" id="UP001162640">
    <property type="component" value="Unassembled WGS sequence"/>
</dbReference>
<dbReference type="GO" id="GO:0005856">
    <property type="term" value="C:cytoskeleton"/>
    <property type="evidence" value="ECO:0007669"/>
    <property type="project" value="UniProtKB-ARBA"/>
</dbReference>
<dbReference type="AlphaFoldDB" id="A0A9W7AN46"/>
<dbReference type="PANTHER" id="PTHR21683:SF2">
    <property type="entry name" value="COILED-COIL DOMAIN-CONTAINING PROTEIN 42 LIKE-2-LIKE"/>
    <property type="match status" value="1"/>
</dbReference>
<dbReference type="InterPro" id="IPR025252">
    <property type="entry name" value="DUF4200"/>
</dbReference>
<evidence type="ECO:0000256" key="3">
    <source>
        <dbReference type="SAM" id="MobiDB-lite"/>
    </source>
</evidence>
<dbReference type="Gene3D" id="3.30.530.20">
    <property type="match status" value="1"/>
</dbReference>
<protein>
    <recommendedName>
        <fullName evidence="4">DUF4200 domain-containing protein</fullName>
    </recommendedName>
</protein>
<gene>
    <name evidence="5" type="ORF">TL16_g05500</name>
</gene>
<feature type="compositionally biased region" description="Low complexity" evidence="3">
    <location>
        <begin position="9"/>
        <end position="18"/>
    </location>
</feature>
<dbReference type="SUPFAM" id="SSF55961">
    <property type="entry name" value="Bet v1-like"/>
    <property type="match status" value="1"/>
</dbReference>
<evidence type="ECO:0000313" key="5">
    <source>
        <dbReference type="EMBL" id="GMH70810.1"/>
    </source>
</evidence>
<evidence type="ECO:0000313" key="6">
    <source>
        <dbReference type="Proteomes" id="UP001162640"/>
    </source>
</evidence>
<dbReference type="InterPro" id="IPR023393">
    <property type="entry name" value="START-like_dom_sf"/>
</dbReference>
<feature type="coiled-coil region" evidence="2">
    <location>
        <begin position="100"/>
        <end position="193"/>
    </location>
</feature>
<proteinExistence type="predicted"/>
<dbReference type="InterPro" id="IPR051147">
    <property type="entry name" value="CFAP_domain-containing"/>
</dbReference>
<keyword evidence="1 2" id="KW-0175">Coiled coil</keyword>